<dbReference type="OrthoDB" id="9805935at2"/>
<organism evidence="10 11">
    <name type="scientific">Salisediminibacterium halotolerans</name>
    <dbReference type="NCBI Taxonomy" id="517425"/>
    <lineage>
        <taxon>Bacteria</taxon>
        <taxon>Bacillati</taxon>
        <taxon>Bacillota</taxon>
        <taxon>Bacilli</taxon>
        <taxon>Bacillales</taxon>
        <taxon>Bacillaceae</taxon>
        <taxon>Salisediminibacterium</taxon>
    </lineage>
</organism>
<feature type="binding site" evidence="8">
    <location>
        <begin position="206"/>
        <end position="207"/>
    </location>
    <ligand>
        <name>1-deoxy-D-xylulose 5-phosphate</name>
        <dbReference type="ChEBI" id="CHEBI:57792"/>
    </ligand>
</feature>
<dbReference type="GO" id="GO:0009229">
    <property type="term" value="P:thiamine diphosphate biosynthetic process"/>
    <property type="evidence" value="ECO:0007669"/>
    <property type="project" value="UniProtKB-UniRule"/>
</dbReference>
<keyword evidence="8" id="KW-0963">Cytoplasm</keyword>
<dbReference type="HAMAP" id="MF_00443">
    <property type="entry name" value="ThiG"/>
    <property type="match status" value="1"/>
</dbReference>
<keyword evidence="5 8" id="KW-0784">Thiamine biosynthesis</keyword>
<dbReference type="EMBL" id="FOGV01000025">
    <property type="protein sequence ID" value="SES26500.1"/>
    <property type="molecule type" value="Genomic_DNA"/>
</dbReference>
<comment type="subunit">
    <text evidence="8">Homotetramer. Forms heterodimers with either ThiH or ThiS.</text>
</comment>
<feature type="binding site" evidence="8">
    <location>
        <position position="158"/>
    </location>
    <ligand>
        <name>1-deoxy-D-xylulose 5-phosphate</name>
        <dbReference type="ChEBI" id="CHEBI:57792"/>
    </ligand>
</feature>
<feature type="domain" description="Thiazole synthase ThiG" evidence="9">
    <location>
        <begin position="7"/>
        <end position="249"/>
    </location>
</feature>
<evidence type="ECO:0000313" key="10">
    <source>
        <dbReference type="EMBL" id="SES26500.1"/>
    </source>
</evidence>
<protein>
    <recommendedName>
        <fullName evidence="3 8">Thiazole synthase</fullName>
        <ecNumber evidence="3 8">2.8.1.10</ecNumber>
    </recommendedName>
</protein>
<dbReference type="SUPFAM" id="SSF110399">
    <property type="entry name" value="ThiG-like"/>
    <property type="match status" value="1"/>
</dbReference>
<evidence type="ECO:0000256" key="4">
    <source>
        <dbReference type="ARBA" id="ARBA00022679"/>
    </source>
</evidence>
<comment type="caution">
    <text evidence="10">The sequence shown here is derived from an EMBL/GenBank/DDBJ whole genome shotgun (WGS) entry which is preliminary data.</text>
</comment>
<comment type="pathway">
    <text evidence="2 8">Cofactor biosynthesis; thiamine diphosphate biosynthesis.</text>
</comment>
<comment type="subcellular location">
    <subcellularLocation>
        <location evidence="8">Cytoplasm</location>
    </subcellularLocation>
</comment>
<feature type="binding site" evidence="8">
    <location>
        <begin position="184"/>
        <end position="185"/>
    </location>
    <ligand>
        <name>1-deoxy-D-xylulose 5-phosphate</name>
        <dbReference type="ChEBI" id="CHEBI:57792"/>
    </ligand>
</feature>
<dbReference type="AlphaFoldDB" id="A0A1H9VXH7"/>
<dbReference type="GO" id="GO:0005737">
    <property type="term" value="C:cytoplasm"/>
    <property type="evidence" value="ECO:0007669"/>
    <property type="project" value="UniProtKB-SubCell"/>
</dbReference>
<dbReference type="InterPro" id="IPR008867">
    <property type="entry name" value="ThiG"/>
</dbReference>
<evidence type="ECO:0000256" key="1">
    <source>
        <dbReference type="ARBA" id="ARBA00002834"/>
    </source>
</evidence>
<dbReference type="PANTHER" id="PTHR34266:SF2">
    <property type="entry name" value="THIAZOLE SYNTHASE"/>
    <property type="match status" value="1"/>
</dbReference>
<keyword evidence="4 8" id="KW-0808">Transferase</keyword>
<proteinExistence type="inferred from homology"/>
<keyword evidence="6 8" id="KW-0704">Schiff base</keyword>
<dbReference type="EC" id="2.8.1.10" evidence="3 8"/>
<dbReference type="PANTHER" id="PTHR34266">
    <property type="entry name" value="THIAZOLE SYNTHASE"/>
    <property type="match status" value="1"/>
</dbReference>
<evidence type="ECO:0000256" key="3">
    <source>
        <dbReference type="ARBA" id="ARBA00011960"/>
    </source>
</evidence>
<keyword evidence="11" id="KW-1185">Reference proteome</keyword>
<evidence type="ECO:0000256" key="8">
    <source>
        <dbReference type="HAMAP-Rule" id="MF_00443"/>
    </source>
</evidence>
<evidence type="ECO:0000256" key="7">
    <source>
        <dbReference type="ARBA" id="ARBA00049897"/>
    </source>
</evidence>
<comment type="function">
    <text evidence="1 8">Catalyzes the rearrangement of 1-deoxy-D-xylulose 5-phosphate (DXP) to produce the thiazole phosphate moiety of thiamine. Sulfur is provided by the thiocarboxylate moiety of the carrier protein ThiS. In vitro, sulfur can be provided by H(2)S.</text>
</comment>
<comment type="similarity">
    <text evidence="8">Belongs to the ThiG family.</text>
</comment>
<dbReference type="Gene3D" id="3.20.20.70">
    <property type="entry name" value="Aldolase class I"/>
    <property type="match status" value="1"/>
</dbReference>
<evidence type="ECO:0000256" key="5">
    <source>
        <dbReference type="ARBA" id="ARBA00022977"/>
    </source>
</evidence>
<dbReference type="GO" id="GO:1990107">
    <property type="term" value="F:thiazole synthase activity"/>
    <property type="evidence" value="ECO:0007669"/>
    <property type="project" value="UniProtKB-EC"/>
</dbReference>
<accession>A0A1H9VXH7</accession>
<dbReference type="RefSeq" id="WP_093074187.1">
    <property type="nucleotide sequence ID" value="NZ_FOGV01000025.1"/>
</dbReference>
<sequence>MNDPLTIAGVDLSSRLFTGTGKFGDHKVMKEAIQSSGSEVVTVAVRRVDVEAGDENVIADIPADAQLMPNTSGARTADEAVRIARLAKASGLGDWIKIEVISDQKYLLPDNEETVKATEILVNEGFTVLPYMSPDLMAAKRMEEAGAAAVMPLGAPIGSNKGIRMKDMVQIIIDEIAVPVVVDAGIGKPSEAAEAMEMGADAVLVNTAIATAEDPVQMAEAFARAVKAGRQAYRAGLGPTTVTAEASSPLTGFLFE</sequence>
<dbReference type="UniPathway" id="UPA00060"/>
<dbReference type="InterPro" id="IPR033983">
    <property type="entry name" value="Thiazole_synthase_ThiG"/>
</dbReference>
<evidence type="ECO:0000259" key="9">
    <source>
        <dbReference type="Pfam" id="PF05690"/>
    </source>
</evidence>
<evidence type="ECO:0000256" key="2">
    <source>
        <dbReference type="ARBA" id="ARBA00004948"/>
    </source>
</evidence>
<comment type="catalytic activity">
    <reaction evidence="7 8">
        <text>[ThiS sulfur-carrier protein]-C-terminal-Gly-aminoethanethioate + 2-iminoacetate + 1-deoxy-D-xylulose 5-phosphate = [ThiS sulfur-carrier protein]-C-terminal Gly-Gly + 2-[(2R,5Z)-2-carboxy-4-methylthiazol-5(2H)-ylidene]ethyl phosphate + 2 H2O + H(+)</text>
        <dbReference type="Rhea" id="RHEA:26297"/>
        <dbReference type="Rhea" id="RHEA-COMP:12909"/>
        <dbReference type="Rhea" id="RHEA-COMP:19908"/>
        <dbReference type="ChEBI" id="CHEBI:15377"/>
        <dbReference type="ChEBI" id="CHEBI:15378"/>
        <dbReference type="ChEBI" id="CHEBI:57792"/>
        <dbReference type="ChEBI" id="CHEBI:62899"/>
        <dbReference type="ChEBI" id="CHEBI:77846"/>
        <dbReference type="ChEBI" id="CHEBI:90778"/>
        <dbReference type="ChEBI" id="CHEBI:232372"/>
        <dbReference type="EC" id="2.8.1.10"/>
    </reaction>
</comment>
<reference evidence="11" key="1">
    <citation type="submission" date="2016-10" db="EMBL/GenBank/DDBJ databases">
        <authorList>
            <person name="de Groot N.N."/>
        </authorList>
    </citation>
    <scope>NUCLEOTIDE SEQUENCE [LARGE SCALE GENOMIC DNA]</scope>
    <source>
        <strain evidence="11">10nlg</strain>
    </source>
</reference>
<dbReference type="InterPro" id="IPR013785">
    <property type="entry name" value="Aldolase_TIM"/>
</dbReference>
<dbReference type="CDD" id="cd04728">
    <property type="entry name" value="ThiG"/>
    <property type="match status" value="1"/>
</dbReference>
<evidence type="ECO:0000256" key="6">
    <source>
        <dbReference type="ARBA" id="ARBA00023270"/>
    </source>
</evidence>
<evidence type="ECO:0000313" key="11">
    <source>
        <dbReference type="Proteomes" id="UP000199318"/>
    </source>
</evidence>
<feature type="active site" description="Schiff-base intermediate with DXP" evidence="8">
    <location>
        <position position="97"/>
    </location>
</feature>
<dbReference type="STRING" id="1464123.SAMN05444126_12514"/>
<dbReference type="Proteomes" id="UP000199318">
    <property type="component" value="Unassembled WGS sequence"/>
</dbReference>
<gene>
    <name evidence="8" type="primary">thiG</name>
    <name evidence="10" type="ORF">SAMN05444126_12514</name>
</gene>
<name>A0A1H9VXH7_9BACI</name>
<dbReference type="Pfam" id="PF05690">
    <property type="entry name" value="ThiG"/>
    <property type="match status" value="1"/>
</dbReference>